<sequence>MANTNITTSDIVVRARVLVEDDDNTVLEFEAENEHRLMKGAHEVHVVVSPELDALHNGPYNEITLGDYTFHYNLMESNRFGAQVMLFVKKDDIKIAGPVFRLHVWNSKKSVVAPPHYDTEAAPAEEGPVAERFGAESSDAPPSPKKQKLDEHEQN</sequence>
<dbReference type="OrthoDB" id="13584at10239"/>
<evidence type="ECO:0000256" key="1">
    <source>
        <dbReference type="SAM" id="MobiDB-lite"/>
    </source>
</evidence>
<organismHost>
    <name type="scientific">Lepidoptera</name>
    <name type="common">moths &amp; butterflies</name>
    <dbReference type="NCBI Taxonomy" id="7088"/>
</organismHost>
<dbReference type="Gene3D" id="2.70.40.20">
    <property type="entry name" value="Baculovirus telokin-like protein 20"/>
    <property type="match status" value="1"/>
</dbReference>
<dbReference type="Pfam" id="PF06088">
    <property type="entry name" value="TLP-20"/>
    <property type="match status" value="1"/>
</dbReference>
<reference evidence="2 3" key="3">
    <citation type="journal article" date="2006" name="J. Gen. Virol.">
        <title>Gene organization and complete sequence of the Hyphantria cunea nucleopolyhedrovirus genome.</title>
        <authorList>
            <person name="Ikeda M."/>
            <person name="Shikata M."/>
            <person name="Shirata N."/>
            <person name="Chaeychomsri S."/>
            <person name="Kobayashi M."/>
        </authorList>
    </citation>
    <scope>NUCLEOTIDE SEQUENCE [LARGE SCALE GENOMIC DNA]</scope>
</reference>
<dbReference type="CDD" id="cd00235">
    <property type="entry name" value="TLP-20"/>
    <property type="match status" value="1"/>
</dbReference>
<dbReference type="Proteomes" id="UP000202376">
    <property type="component" value="Segment"/>
</dbReference>
<dbReference type="KEGG" id="vg:3890577"/>
<dbReference type="SUPFAM" id="SSF51289">
    <property type="entry name" value="Tlp20, baculovirus telokin-like protein"/>
    <property type="match status" value="1"/>
</dbReference>
<evidence type="ECO:0000313" key="3">
    <source>
        <dbReference type="Proteomes" id="UP000202376"/>
    </source>
</evidence>
<proteinExistence type="predicted"/>
<dbReference type="RefSeq" id="YP_473257.1">
    <property type="nucleotide sequence ID" value="NC_007767.1"/>
</dbReference>
<reference evidence="2 3" key="1">
    <citation type="journal article" date="2002" name="Virus Genes">
        <title>Identification and characterization of Hyphantria cunea nucleopolyhedrovirus homologous repeated regions.</title>
        <authorList>
            <person name="FelipeAlves C.A."/>
            <person name="Ikeda M."/>
            <person name="Kobayashi M."/>
        </authorList>
    </citation>
    <scope>NUCLEOTIDE SEQUENCE [LARGE SCALE GENOMIC DNA]</scope>
</reference>
<feature type="region of interest" description="Disordered" evidence="1">
    <location>
        <begin position="113"/>
        <end position="155"/>
    </location>
</feature>
<keyword evidence="3" id="KW-1185">Reference proteome</keyword>
<feature type="compositionally biased region" description="Low complexity" evidence="1">
    <location>
        <begin position="120"/>
        <end position="131"/>
    </location>
</feature>
<protein>
    <submittedName>
        <fullName evidence="2">Telokin-like peptide</fullName>
    </submittedName>
</protein>
<accession>Q2NP03</accession>
<evidence type="ECO:0000313" key="2">
    <source>
        <dbReference type="EMBL" id="BAE72358.1"/>
    </source>
</evidence>
<reference evidence="2 3" key="2">
    <citation type="journal article" date="2004" name="Virology">
        <title>Identification and functional analysis of Hyphantria cunea nucleopolyhedrovirus iap genes.</title>
        <authorList>
            <person name="Ikeda M."/>
            <person name="Yanagimoto K."/>
            <person name="Kobayashi M."/>
        </authorList>
    </citation>
    <scope>NUCLEOTIDE SEQUENCE [LARGE SCALE GENOMIC DNA]</scope>
</reference>
<name>Q2NP03_NPVHC</name>
<dbReference type="GeneID" id="3890577"/>
<dbReference type="InterPro" id="IPR009092">
    <property type="entry name" value="Telokin-like_Tlp20_baculovir"/>
</dbReference>
<gene>
    <name evidence="2" type="primary">tlp</name>
    <name evidence="2" type="ORF">HynVgp069</name>
</gene>
<organism evidence="2 3">
    <name type="scientific">Hyphantria cunea nuclear polyhedrosis virus</name>
    <name type="common">HcNPV</name>
    <dbReference type="NCBI Taxonomy" id="28288"/>
    <lineage>
        <taxon>Viruses</taxon>
        <taxon>Viruses incertae sedis</taxon>
        <taxon>Naldaviricetes</taxon>
        <taxon>Lefavirales</taxon>
        <taxon>Baculoviridae</taxon>
        <taxon>Alphabaculovirus</taxon>
        <taxon>Alphabaculovirus hycuneae</taxon>
    </lineage>
</organism>
<dbReference type="InterPro" id="IPR036731">
    <property type="entry name" value="Tlp20_sf"/>
</dbReference>
<dbReference type="EMBL" id="AP009046">
    <property type="protein sequence ID" value="BAE72358.1"/>
    <property type="molecule type" value="Genomic_DNA"/>
</dbReference>